<dbReference type="RefSeq" id="WP_079911115.1">
    <property type="nucleotide sequence ID" value="NZ_BAABJG010000004.1"/>
</dbReference>
<dbReference type="Proteomes" id="UP001597180">
    <property type="component" value="Unassembled WGS sequence"/>
</dbReference>
<dbReference type="NCBIfam" id="NF002017">
    <property type="entry name" value="PRK00823.1-2"/>
    <property type="match status" value="1"/>
</dbReference>
<comment type="catalytic activity">
    <reaction evidence="1">
        <text>(4aS,6R)-4a-hydroxy-L-erythro-5,6,7,8-tetrahydrobiopterin = (6R)-L-erythro-6,7-dihydrobiopterin + H2O</text>
        <dbReference type="Rhea" id="RHEA:11920"/>
        <dbReference type="ChEBI" id="CHEBI:15377"/>
        <dbReference type="ChEBI" id="CHEBI:15642"/>
        <dbReference type="ChEBI" id="CHEBI:43120"/>
        <dbReference type="EC" id="4.2.1.96"/>
    </reaction>
</comment>
<dbReference type="CDD" id="cd00488">
    <property type="entry name" value="PCD_DCoH"/>
    <property type="match status" value="1"/>
</dbReference>
<keyword evidence="4 5" id="KW-0456">Lyase</keyword>
<dbReference type="PANTHER" id="PTHR12599:SF0">
    <property type="entry name" value="PTERIN-4-ALPHA-CARBINOLAMINE DEHYDRATASE"/>
    <property type="match status" value="1"/>
</dbReference>
<dbReference type="EMBL" id="JBHTLU010000045">
    <property type="protein sequence ID" value="MFD1224486.1"/>
    <property type="molecule type" value="Genomic_DNA"/>
</dbReference>
<proteinExistence type="inferred from homology"/>
<gene>
    <name evidence="5" type="ORF">ACFQ4B_30700</name>
</gene>
<reference evidence="6" key="1">
    <citation type="journal article" date="2019" name="Int. J. Syst. Evol. Microbiol.">
        <title>The Global Catalogue of Microorganisms (GCM) 10K type strain sequencing project: providing services to taxonomists for standard genome sequencing and annotation.</title>
        <authorList>
            <consortium name="The Broad Institute Genomics Platform"/>
            <consortium name="The Broad Institute Genome Sequencing Center for Infectious Disease"/>
            <person name="Wu L."/>
            <person name="Ma J."/>
        </authorList>
    </citation>
    <scope>NUCLEOTIDE SEQUENCE [LARGE SCALE GENOMIC DNA]</scope>
    <source>
        <strain evidence="6">CCUG 53270</strain>
    </source>
</reference>
<comment type="caution">
    <text evidence="5">The sequence shown here is derived from an EMBL/GenBank/DDBJ whole genome shotgun (WGS) entry which is preliminary data.</text>
</comment>
<evidence type="ECO:0000256" key="4">
    <source>
        <dbReference type="ARBA" id="ARBA00023239"/>
    </source>
</evidence>
<dbReference type="InterPro" id="IPR001533">
    <property type="entry name" value="Pterin_deHydtase"/>
</dbReference>
<dbReference type="GO" id="GO:0008124">
    <property type="term" value="F:4-alpha-hydroxytetrahydrobiopterin dehydratase activity"/>
    <property type="evidence" value="ECO:0007669"/>
    <property type="project" value="UniProtKB-EC"/>
</dbReference>
<name>A0ABW3UX46_9BACL</name>
<comment type="similarity">
    <text evidence="2">Belongs to the pterin-4-alpha-carbinolamine dehydratase family.</text>
</comment>
<dbReference type="Gene3D" id="3.30.1360.20">
    <property type="entry name" value="Transcriptional coactivator/pterin dehydratase"/>
    <property type="match status" value="1"/>
</dbReference>
<evidence type="ECO:0000256" key="2">
    <source>
        <dbReference type="ARBA" id="ARBA00006472"/>
    </source>
</evidence>
<dbReference type="Pfam" id="PF01329">
    <property type="entry name" value="Pterin_4a"/>
    <property type="match status" value="1"/>
</dbReference>
<evidence type="ECO:0000256" key="1">
    <source>
        <dbReference type="ARBA" id="ARBA00001554"/>
    </source>
</evidence>
<accession>A0ABW3UX46</accession>
<sequence length="103" mass="12061">MMKLTKLTEEEIVSRLGQADGWSREDGKWIVKSYRFPAYMDGIQFVQEIARISEQELNHHPFIAVDYKLVRLRLTSWRAGGLTDLDFEAASRYDAVFERYADL</sequence>
<dbReference type="EC" id="4.2.1.96" evidence="3"/>
<organism evidence="5 6">
    <name type="scientific">Paenibacillus vulneris</name>
    <dbReference type="NCBI Taxonomy" id="1133364"/>
    <lineage>
        <taxon>Bacteria</taxon>
        <taxon>Bacillati</taxon>
        <taxon>Bacillota</taxon>
        <taxon>Bacilli</taxon>
        <taxon>Bacillales</taxon>
        <taxon>Paenibacillaceae</taxon>
        <taxon>Paenibacillus</taxon>
    </lineage>
</organism>
<dbReference type="SUPFAM" id="SSF55248">
    <property type="entry name" value="PCD-like"/>
    <property type="match status" value="1"/>
</dbReference>
<dbReference type="InterPro" id="IPR036428">
    <property type="entry name" value="PCD_sf"/>
</dbReference>
<protein>
    <recommendedName>
        <fullName evidence="3">4a-hydroxytetrahydrobiopterin dehydratase</fullName>
        <ecNumber evidence="3">4.2.1.96</ecNumber>
    </recommendedName>
</protein>
<dbReference type="PANTHER" id="PTHR12599">
    <property type="entry name" value="PTERIN-4-ALPHA-CARBINOLAMINE DEHYDRATASE"/>
    <property type="match status" value="1"/>
</dbReference>
<keyword evidence="6" id="KW-1185">Reference proteome</keyword>
<evidence type="ECO:0000256" key="3">
    <source>
        <dbReference type="ARBA" id="ARBA00013252"/>
    </source>
</evidence>
<evidence type="ECO:0000313" key="5">
    <source>
        <dbReference type="EMBL" id="MFD1224486.1"/>
    </source>
</evidence>
<evidence type="ECO:0000313" key="6">
    <source>
        <dbReference type="Proteomes" id="UP001597180"/>
    </source>
</evidence>